<protein>
    <recommendedName>
        <fullName evidence="3">CARDB domain-containing protein</fullName>
    </recommendedName>
</protein>
<name>A0ABT7JYU1_9HYPH</name>
<dbReference type="Proteomes" id="UP001172645">
    <property type="component" value="Unassembled WGS sequence"/>
</dbReference>
<gene>
    <name evidence="1" type="ORF">PY649_19540</name>
</gene>
<dbReference type="EMBL" id="JARFYM010000016">
    <property type="protein sequence ID" value="MDL2401102.1"/>
    <property type="molecule type" value="Genomic_DNA"/>
</dbReference>
<sequence length="323" mass="35733">MRGIVAILRAVFFAWVPALIEIVRRLSRWCRRLHDRRVDKQGSRAHCVPIDHPAFRRPDPLIYDQYYLIGLGLAVTWDNPDIEILQGGVPVPAGKLNADTHYEVRVRVWNASLDALVVQMPVRLSYLSFGIGTVSNPIDTRLVSVGVVGAASQPGFVSFDWHTPPQPGHYCLQALLDPADDANFANNLGQKNTDVGLAHSPATFQFELRNATRRPHRYRFTVDSYVIPPLGPCFSDRRPTDGVIKAEQQRRLAVHLPSAHLLPPGWKVDISPDHPSLEPSEQLTVTVVATPPEGWTGQQALNVNTFDEGDKTSGGVTLIVLGT</sequence>
<reference evidence="1" key="1">
    <citation type="submission" date="2023-06" db="EMBL/GenBank/DDBJ databases">
        <title>Phylogenetic Diversity of Rhizobium strains.</title>
        <authorList>
            <person name="Moura F.T."/>
            <person name="Helene L.C.F."/>
            <person name="Hungria M."/>
        </authorList>
    </citation>
    <scope>NUCLEOTIDE SEQUENCE</scope>
    <source>
        <strain evidence="1">CCGE526</strain>
    </source>
</reference>
<evidence type="ECO:0008006" key="3">
    <source>
        <dbReference type="Google" id="ProtNLM"/>
    </source>
</evidence>
<comment type="caution">
    <text evidence="1">The sequence shown here is derived from an EMBL/GenBank/DDBJ whole genome shotgun (WGS) entry which is preliminary data.</text>
</comment>
<keyword evidence="2" id="KW-1185">Reference proteome</keyword>
<dbReference type="RefSeq" id="WP_285870272.1">
    <property type="nucleotide sequence ID" value="NZ_JARFYM010000016.1"/>
</dbReference>
<evidence type="ECO:0000313" key="1">
    <source>
        <dbReference type="EMBL" id="MDL2401102.1"/>
    </source>
</evidence>
<organism evidence="1 2">
    <name type="scientific">Rhizobium mayense</name>
    <dbReference type="NCBI Taxonomy" id="1312184"/>
    <lineage>
        <taxon>Bacteria</taxon>
        <taxon>Pseudomonadati</taxon>
        <taxon>Pseudomonadota</taxon>
        <taxon>Alphaproteobacteria</taxon>
        <taxon>Hyphomicrobiales</taxon>
        <taxon>Rhizobiaceae</taxon>
        <taxon>Rhizobium/Agrobacterium group</taxon>
        <taxon>Rhizobium</taxon>
    </lineage>
</organism>
<accession>A0ABT7JYU1</accession>
<evidence type="ECO:0000313" key="2">
    <source>
        <dbReference type="Proteomes" id="UP001172645"/>
    </source>
</evidence>
<proteinExistence type="predicted"/>